<name>A0A0A8YAY9_ARUDO</name>
<protein>
    <submittedName>
        <fullName evidence="1">Uncharacterized protein</fullName>
    </submittedName>
</protein>
<sequence>MVFFTQHIFYSLTSIRITRIVQRISNPSPT</sequence>
<reference evidence="1" key="1">
    <citation type="submission" date="2014-09" db="EMBL/GenBank/DDBJ databases">
        <authorList>
            <person name="Magalhaes I.L.F."/>
            <person name="Oliveira U."/>
            <person name="Santos F.R."/>
            <person name="Vidigal T.H.D.A."/>
            <person name="Brescovit A.D."/>
            <person name="Santos A.J."/>
        </authorList>
    </citation>
    <scope>NUCLEOTIDE SEQUENCE</scope>
    <source>
        <tissue evidence="1">Shoot tissue taken approximately 20 cm above the soil surface</tissue>
    </source>
</reference>
<dbReference type="EMBL" id="GBRH01275285">
    <property type="protein sequence ID" value="JAD22610.1"/>
    <property type="molecule type" value="Transcribed_RNA"/>
</dbReference>
<dbReference type="AlphaFoldDB" id="A0A0A8YAY9"/>
<proteinExistence type="predicted"/>
<accession>A0A0A8YAY9</accession>
<evidence type="ECO:0000313" key="1">
    <source>
        <dbReference type="EMBL" id="JAD22610.1"/>
    </source>
</evidence>
<organism evidence="1">
    <name type="scientific">Arundo donax</name>
    <name type="common">Giant reed</name>
    <name type="synonym">Donax arundinaceus</name>
    <dbReference type="NCBI Taxonomy" id="35708"/>
    <lineage>
        <taxon>Eukaryota</taxon>
        <taxon>Viridiplantae</taxon>
        <taxon>Streptophyta</taxon>
        <taxon>Embryophyta</taxon>
        <taxon>Tracheophyta</taxon>
        <taxon>Spermatophyta</taxon>
        <taxon>Magnoliopsida</taxon>
        <taxon>Liliopsida</taxon>
        <taxon>Poales</taxon>
        <taxon>Poaceae</taxon>
        <taxon>PACMAD clade</taxon>
        <taxon>Arundinoideae</taxon>
        <taxon>Arundineae</taxon>
        <taxon>Arundo</taxon>
    </lineage>
</organism>
<reference evidence="1" key="2">
    <citation type="journal article" date="2015" name="Data Brief">
        <title>Shoot transcriptome of the giant reed, Arundo donax.</title>
        <authorList>
            <person name="Barrero R.A."/>
            <person name="Guerrero F.D."/>
            <person name="Moolhuijzen P."/>
            <person name="Goolsby J.A."/>
            <person name="Tidwell J."/>
            <person name="Bellgard S.E."/>
            <person name="Bellgard M.I."/>
        </authorList>
    </citation>
    <scope>NUCLEOTIDE SEQUENCE</scope>
    <source>
        <tissue evidence="1">Shoot tissue taken approximately 20 cm above the soil surface</tissue>
    </source>
</reference>